<evidence type="ECO:0000313" key="3">
    <source>
        <dbReference type="EMBL" id="APH73117.1"/>
    </source>
</evidence>
<evidence type="ECO:0000256" key="1">
    <source>
        <dbReference type="SAM" id="MobiDB-lite"/>
    </source>
</evidence>
<feature type="region of interest" description="Disordered" evidence="1">
    <location>
        <begin position="24"/>
        <end position="44"/>
    </location>
</feature>
<keyword evidence="4" id="KW-1185">Reference proteome</keyword>
<dbReference type="InterPro" id="IPR036873">
    <property type="entry name" value="Rhodanese-like_dom_sf"/>
</dbReference>
<dbReference type="RefSeq" id="WP_072606589.1">
    <property type="nucleotide sequence ID" value="NZ_CP018171.1"/>
</dbReference>
<dbReference type="Gene3D" id="3.40.250.10">
    <property type="entry name" value="Rhodanese-like domain"/>
    <property type="match status" value="1"/>
</dbReference>
<dbReference type="SMART" id="SM00450">
    <property type="entry name" value="RHOD"/>
    <property type="match status" value="1"/>
</dbReference>
<accession>A0A1L3SUK6</accession>
<organism evidence="3 4">
    <name type="scientific">Aquibium oceanicum</name>
    <dbReference type="NCBI Taxonomy" id="1670800"/>
    <lineage>
        <taxon>Bacteria</taxon>
        <taxon>Pseudomonadati</taxon>
        <taxon>Pseudomonadota</taxon>
        <taxon>Alphaproteobacteria</taxon>
        <taxon>Hyphomicrobiales</taxon>
        <taxon>Phyllobacteriaceae</taxon>
        <taxon>Aquibium</taxon>
    </lineage>
</organism>
<gene>
    <name evidence="3" type="ORF">BSQ44_18390</name>
</gene>
<feature type="domain" description="Rhodanese" evidence="2">
    <location>
        <begin position="13"/>
        <end position="102"/>
    </location>
</feature>
<dbReference type="SUPFAM" id="SSF52821">
    <property type="entry name" value="Rhodanese/Cell cycle control phosphatase"/>
    <property type="match status" value="1"/>
</dbReference>
<evidence type="ECO:0000259" key="2">
    <source>
        <dbReference type="PROSITE" id="PS50206"/>
    </source>
</evidence>
<name>A0A1L3SUK6_9HYPH</name>
<dbReference type="AlphaFoldDB" id="A0A1L3SUK6"/>
<proteinExistence type="predicted"/>
<dbReference type="STRING" id="1670800.BSQ44_18390"/>
<sequence>MPIPINLDDLLSLPQPPVLIDVRKAPARSSSGRTIPDAERGEPERATEWGLAFRGRRVVVFCVHGHEVSQGVADALTGLGIDAAYLEGGFAAWEAAGNPVVAIGARP</sequence>
<dbReference type="OrthoDB" id="9784302at2"/>
<dbReference type="PROSITE" id="PS50206">
    <property type="entry name" value="RHODANESE_3"/>
    <property type="match status" value="1"/>
</dbReference>
<dbReference type="Pfam" id="PF00581">
    <property type="entry name" value="Rhodanese"/>
    <property type="match status" value="1"/>
</dbReference>
<dbReference type="KEGG" id="meso:BSQ44_18390"/>
<reference evidence="4" key="1">
    <citation type="submission" date="2016-11" db="EMBL/GenBank/DDBJ databases">
        <title>Mesorhizobium oceanicum sp. nov., isolated from deep seawater in South China Sea.</title>
        <authorList>
            <person name="Fu G.-Y."/>
        </authorList>
    </citation>
    <scope>NUCLEOTIDE SEQUENCE [LARGE SCALE GENOMIC DNA]</scope>
    <source>
        <strain evidence="4">B7</strain>
    </source>
</reference>
<evidence type="ECO:0000313" key="4">
    <source>
        <dbReference type="Proteomes" id="UP000182840"/>
    </source>
</evidence>
<dbReference type="InterPro" id="IPR001763">
    <property type="entry name" value="Rhodanese-like_dom"/>
</dbReference>
<dbReference type="EMBL" id="CP018171">
    <property type="protein sequence ID" value="APH73117.1"/>
    <property type="molecule type" value="Genomic_DNA"/>
</dbReference>
<protein>
    <recommendedName>
        <fullName evidence="2">Rhodanese domain-containing protein</fullName>
    </recommendedName>
</protein>
<dbReference type="Proteomes" id="UP000182840">
    <property type="component" value="Chromosome"/>
</dbReference>